<evidence type="ECO:0000259" key="3">
    <source>
        <dbReference type="Pfam" id="PF14129"/>
    </source>
</evidence>
<gene>
    <name evidence="4" type="ORF">ACFSYC_11230</name>
</gene>
<organism evidence="4 5">
    <name type="scientific">Mucilaginibacter antarcticus</name>
    <dbReference type="NCBI Taxonomy" id="1855725"/>
    <lineage>
        <taxon>Bacteria</taxon>
        <taxon>Pseudomonadati</taxon>
        <taxon>Bacteroidota</taxon>
        <taxon>Sphingobacteriia</taxon>
        <taxon>Sphingobacteriales</taxon>
        <taxon>Sphingobacteriaceae</taxon>
        <taxon>Mucilaginibacter</taxon>
    </lineage>
</organism>
<dbReference type="RefSeq" id="WP_377127267.1">
    <property type="nucleotide sequence ID" value="NZ_JBHUON010000012.1"/>
</dbReference>
<keyword evidence="1" id="KW-0175">Coiled coil</keyword>
<accession>A0ABW5XS03</accession>
<evidence type="ECO:0000313" key="4">
    <source>
        <dbReference type="EMBL" id="MFD2865259.1"/>
    </source>
</evidence>
<feature type="chain" id="PRO_5047109491" evidence="2">
    <location>
        <begin position="20"/>
        <end position="197"/>
    </location>
</feature>
<feature type="signal peptide" evidence="2">
    <location>
        <begin position="1"/>
        <end position="19"/>
    </location>
</feature>
<name>A0ABW5XS03_9SPHI</name>
<dbReference type="Proteomes" id="UP001597601">
    <property type="component" value="Unassembled WGS sequence"/>
</dbReference>
<feature type="coiled-coil region" evidence="1">
    <location>
        <begin position="111"/>
        <end position="141"/>
    </location>
</feature>
<comment type="caution">
    <text evidence="4">The sequence shown here is derived from an EMBL/GenBank/DDBJ whole genome shotgun (WGS) entry which is preliminary data.</text>
</comment>
<keyword evidence="2" id="KW-0732">Signal</keyword>
<dbReference type="EMBL" id="JBHUON010000012">
    <property type="protein sequence ID" value="MFD2865259.1"/>
    <property type="molecule type" value="Genomic_DNA"/>
</dbReference>
<evidence type="ECO:0000313" key="5">
    <source>
        <dbReference type="Proteomes" id="UP001597601"/>
    </source>
</evidence>
<dbReference type="PROSITE" id="PS51257">
    <property type="entry name" value="PROKAR_LIPOPROTEIN"/>
    <property type="match status" value="1"/>
</dbReference>
<keyword evidence="5" id="KW-1185">Reference proteome</keyword>
<dbReference type="Pfam" id="PF14129">
    <property type="entry name" value="DUF4296"/>
    <property type="match status" value="1"/>
</dbReference>
<evidence type="ECO:0000256" key="1">
    <source>
        <dbReference type="SAM" id="Coils"/>
    </source>
</evidence>
<evidence type="ECO:0000256" key="2">
    <source>
        <dbReference type="SAM" id="SignalP"/>
    </source>
</evidence>
<reference evidence="5" key="1">
    <citation type="journal article" date="2019" name="Int. J. Syst. Evol. Microbiol.">
        <title>The Global Catalogue of Microorganisms (GCM) 10K type strain sequencing project: providing services to taxonomists for standard genome sequencing and annotation.</title>
        <authorList>
            <consortium name="The Broad Institute Genomics Platform"/>
            <consortium name="The Broad Institute Genome Sequencing Center for Infectious Disease"/>
            <person name="Wu L."/>
            <person name="Ma J."/>
        </authorList>
    </citation>
    <scope>NUCLEOTIDE SEQUENCE [LARGE SCALE GENOMIC DNA]</scope>
    <source>
        <strain evidence="5">KCTC 52232</strain>
    </source>
</reference>
<dbReference type="InterPro" id="IPR025381">
    <property type="entry name" value="DUF4296"/>
</dbReference>
<feature type="domain" description="DUF4296" evidence="3">
    <location>
        <begin position="26"/>
        <end position="107"/>
    </location>
</feature>
<sequence>MRKHIILFFSALLVLGACKYGGGNADVLGEDDMVSLLVDVHMMDGYLASQPNNDSLYRYGTGRYLYIFKQHHTDSATFKRSMKHYTMRDEVLVKIYEEVNKRLLAKNDSIVAVIAKDQKNAERQAKNAQKDQERKAKLRQDSINKRYQDDLKGIKKDSIARAKKVAIANAKKDSIKKAQAAKKALLKPKKINTTKIQ</sequence>
<proteinExistence type="predicted"/>
<protein>
    <submittedName>
        <fullName evidence="4">DUF4296 domain-containing protein</fullName>
    </submittedName>
</protein>